<organism evidence="3 4">
    <name type="scientific">Breznakiella homolactica</name>
    <dbReference type="NCBI Taxonomy" id="2798577"/>
    <lineage>
        <taxon>Bacteria</taxon>
        <taxon>Pseudomonadati</taxon>
        <taxon>Spirochaetota</taxon>
        <taxon>Spirochaetia</taxon>
        <taxon>Spirochaetales</taxon>
        <taxon>Breznakiellaceae</taxon>
        <taxon>Breznakiella</taxon>
    </lineage>
</organism>
<evidence type="ECO:0000256" key="1">
    <source>
        <dbReference type="SAM" id="Phobius"/>
    </source>
</evidence>
<keyword evidence="1" id="KW-1133">Transmembrane helix</keyword>
<dbReference type="Pfam" id="PF06966">
    <property type="entry name" value="DUF1295"/>
    <property type="match status" value="1"/>
</dbReference>
<keyword evidence="1" id="KW-0812">Transmembrane</keyword>
<reference evidence="3" key="1">
    <citation type="submission" date="2021-01" db="EMBL/GenBank/DDBJ databases">
        <title>Description of Breznakiella homolactica.</title>
        <authorList>
            <person name="Song Y."/>
            <person name="Brune A."/>
        </authorList>
    </citation>
    <scope>NUCLEOTIDE SEQUENCE</scope>
    <source>
        <strain evidence="3">RmG30</strain>
    </source>
</reference>
<keyword evidence="4" id="KW-1185">Reference proteome</keyword>
<feature type="chain" id="PRO_5031326473" evidence="2">
    <location>
        <begin position="24"/>
        <end position="317"/>
    </location>
</feature>
<gene>
    <name evidence="3" type="ORF">JFL75_06855</name>
</gene>
<evidence type="ECO:0000313" key="3">
    <source>
        <dbReference type="EMBL" id="QQO10629.1"/>
    </source>
</evidence>
<dbReference type="InterPro" id="IPR010721">
    <property type="entry name" value="UstE-like"/>
</dbReference>
<dbReference type="PANTHER" id="PTHR32251">
    <property type="entry name" value="3-OXO-5-ALPHA-STEROID 4-DEHYDROGENASE"/>
    <property type="match status" value="1"/>
</dbReference>
<feature type="transmembrane region" description="Helical" evidence="1">
    <location>
        <begin position="172"/>
        <end position="191"/>
    </location>
</feature>
<proteinExistence type="predicted"/>
<protein>
    <submittedName>
        <fullName evidence="3">DUF1295 domain-containing protein</fullName>
    </submittedName>
</protein>
<dbReference type="EMBL" id="CP067089">
    <property type="protein sequence ID" value="QQO10629.1"/>
    <property type="molecule type" value="Genomic_DNA"/>
</dbReference>
<feature type="transmembrane region" description="Helical" evidence="1">
    <location>
        <begin position="237"/>
        <end position="257"/>
    </location>
</feature>
<feature type="transmembrane region" description="Helical" evidence="1">
    <location>
        <begin position="263"/>
        <end position="283"/>
    </location>
</feature>
<dbReference type="RefSeq" id="WP_215627934.1">
    <property type="nucleotide sequence ID" value="NZ_CP067089.2"/>
</dbReference>
<feature type="transmembrane region" description="Helical" evidence="1">
    <location>
        <begin position="134"/>
        <end position="160"/>
    </location>
</feature>
<dbReference type="AlphaFoldDB" id="A0A7T7XQJ9"/>
<evidence type="ECO:0000313" key="4">
    <source>
        <dbReference type="Proteomes" id="UP000595917"/>
    </source>
</evidence>
<accession>A0A7T7XQJ9</accession>
<dbReference type="PANTHER" id="PTHR32251:SF23">
    <property type="entry name" value="3-OXO-5-ALPHA-STEROID 4-DEHYDROGENASE (DUF1295)"/>
    <property type="match status" value="1"/>
</dbReference>
<dbReference type="Gene3D" id="1.20.120.1630">
    <property type="match status" value="1"/>
</dbReference>
<feature type="signal peptide" evidence="2">
    <location>
        <begin position="1"/>
        <end position="23"/>
    </location>
</feature>
<dbReference type="GO" id="GO:0016020">
    <property type="term" value="C:membrane"/>
    <property type="evidence" value="ECO:0007669"/>
    <property type="project" value="TreeGrafter"/>
</dbReference>
<name>A0A7T7XQJ9_9SPIR</name>
<evidence type="ECO:0000256" key="2">
    <source>
        <dbReference type="SAM" id="SignalP"/>
    </source>
</evidence>
<feature type="transmembrane region" description="Helical" evidence="1">
    <location>
        <begin position="90"/>
        <end position="107"/>
    </location>
</feature>
<keyword evidence="2" id="KW-0732">Signal</keyword>
<sequence>MKQFVLFLAAALCLSVIIMAAFAGGFAAFPQWLSAADPFVVVLLWAAGFSLCSFGTGIVTGDYSWVDRLWSTLPVAFVWFYAWRGGFSPVLLPAAGLITLWGIRLTWNFAKKGGYTGTEDYRWNILRGRITNPVLWQVFNLLFISCFQLGLFTLFTFPVYRMALASSGNLSLPFICAAALALGFLGFETLADHQQWIFHEAKHAAAGGAVPAGPFARDIPRGFLSHGLYSVSRHPNYFGELGFWWSVWLMAFSLYGAPVQSGIFGPLCLTALFIGSTVFTESLSSAKYPEYKKYQASVSPIIPWFPRKGGPDTEKPE</sequence>
<feature type="transmembrane region" description="Helical" evidence="1">
    <location>
        <begin position="39"/>
        <end position="59"/>
    </location>
</feature>
<keyword evidence="1" id="KW-0472">Membrane</keyword>
<dbReference type="Proteomes" id="UP000595917">
    <property type="component" value="Chromosome"/>
</dbReference>
<dbReference type="PROSITE" id="PS50244">
    <property type="entry name" value="S5A_REDUCTASE"/>
    <property type="match status" value="1"/>
</dbReference>
<dbReference type="KEGG" id="bhc:JFL75_06855"/>